<evidence type="ECO:0000313" key="16">
    <source>
        <dbReference type="Proteomes" id="UP000663880"/>
    </source>
</evidence>
<dbReference type="GO" id="GO:0042802">
    <property type="term" value="F:identical protein binding"/>
    <property type="evidence" value="ECO:0007669"/>
    <property type="project" value="UniProtKB-ARBA"/>
</dbReference>
<sequence>MDIKNVLACPNKVCRICFCEAQAQIPLNSQSDGDTRTVCELLSFLADINIDIDCRNPLQICVECYSILNKAVQLKERCILSENILKEAFHELEKGKDLVSTSQYTSTIDSKTLLYPVDSEYDSFNHNLDKISIDDFDSKELVHTDIVGLSKTETQLDIKEEMNTDTDFNNCGSVENHKMLDSDFYNINSLENNILTCECNLKFTCENEYKSHSEQCKKPNLLVKAKDTLYCKKCNIQLPDQKSYTEHTKHHNVKLKKPQGPKRLFKCNKCMRKFTHESSLHTHLLKHEEGVQMKFICKSCKREFKHQAHLDNHILLVHTRDRGYSCDCCDKNFTTLEALHVHKEVHKVEKKHQCHICNKSFIMMSSLTDHLRTHTGEKPFLCSTCGKGFSQKTNLEQHIRRHLGLKPFECENCDKRFVSKGELTAHLRKHSGAHPFVCDDCGNGFTTSSSLVKHRRTHTGERPFSCDMCNMKFAASGTLKNHRRTHTGEKPYKCSLCDKAFVQKQDLTAHVRCHTGERPYVCSNCGQAFRKASGLKVHLKIHGKEGDLLQGIHVS</sequence>
<organism evidence="15 16">
    <name type="scientific">Pieris macdunnoughi</name>
    <dbReference type="NCBI Taxonomy" id="345717"/>
    <lineage>
        <taxon>Eukaryota</taxon>
        <taxon>Metazoa</taxon>
        <taxon>Ecdysozoa</taxon>
        <taxon>Arthropoda</taxon>
        <taxon>Hexapoda</taxon>
        <taxon>Insecta</taxon>
        <taxon>Pterygota</taxon>
        <taxon>Neoptera</taxon>
        <taxon>Endopterygota</taxon>
        <taxon>Lepidoptera</taxon>
        <taxon>Glossata</taxon>
        <taxon>Ditrysia</taxon>
        <taxon>Papilionoidea</taxon>
        <taxon>Pieridae</taxon>
        <taxon>Pierinae</taxon>
        <taxon>Pieris</taxon>
    </lineage>
</organism>
<dbReference type="InterPro" id="IPR050331">
    <property type="entry name" value="Zinc_finger"/>
</dbReference>
<evidence type="ECO:0000259" key="14">
    <source>
        <dbReference type="PROSITE" id="PS51915"/>
    </source>
</evidence>
<evidence type="ECO:0000256" key="3">
    <source>
        <dbReference type="ARBA" id="ARBA00022723"/>
    </source>
</evidence>
<feature type="binding site" evidence="12">
    <location>
        <position position="14"/>
    </location>
    <ligand>
        <name>Zn(2+)</name>
        <dbReference type="ChEBI" id="CHEBI:29105"/>
    </ligand>
</feature>
<dbReference type="SMART" id="SM00355">
    <property type="entry name" value="ZnF_C2H2"/>
    <property type="match status" value="11"/>
</dbReference>
<feature type="domain" description="ZAD" evidence="14">
    <location>
        <begin position="12"/>
        <end position="88"/>
    </location>
</feature>
<evidence type="ECO:0008006" key="17">
    <source>
        <dbReference type="Google" id="ProtNLM"/>
    </source>
</evidence>
<dbReference type="FunFam" id="3.30.160.60:FF:000145">
    <property type="entry name" value="Zinc finger protein 574"/>
    <property type="match status" value="1"/>
</dbReference>
<dbReference type="OrthoDB" id="9439903at2759"/>
<comment type="caution">
    <text evidence="15">The sequence shown here is derived from an EMBL/GenBank/DDBJ whole genome shotgun (WGS) entry which is preliminary data.</text>
</comment>
<evidence type="ECO:0000256" key="8">
    <source>
        <dbReference type="ARBA" id="ARBA00023125"/>
    </source>
</evidence>
<feature type="domain" description="C2H2-type" evidence="13">
    <location>
        <begin position="520"/>
        <end position="547"/>
    </location>
</feature>
<dbReference type="PROSITE" id="PS00028">
    <property type="entry name" value="ZINC_FINGER_C2H2_1"/>
    <property type="match status" value="10"/>
</dbReference>
<dbReference type="Pfam" id="PF07776">
    <property type="entry name" value="zf-AD"/>
    <property type="match status" value="1"/>
</dbReference>
<gene>
    <name evidence="15" type="ORF">PMACD_LOCUS5564</name>
</gene>
<feature type="domain" description="C2H2-type" evidence="13">
    <location>
        <begin position="464"/>
        <end position="491"/>
    </location>
</feature>
<dbReference type="Gene3D" id="3.30.160.60">
    <property type="entry name" value="Classic Zinc Finger"/>
    <property type="match status" value="9"/>
</dbReference>
<reference evidence="15" key="1">
    <citation type="submission" date="2021-02" db="EMBL/GenBank/DDBJ databases">
        <authorList>
            <person name="Steward A R."/>
        </authorList>
    </citation>
    <scope>NUCLEOTIDE SEQUENCE</scope>
</reference>
<feature type="domain" description="C2H2-type" evidence="13">
    <location>
        <begin position="324"/>
        <end position="351"/>
    </location>
</feature>
<comment type="similarity">
    <text evidence="2">Belongs to the krueppel C2H2-type zinc-finger protein family.</text>
</comment>
<keyword evidence="10" id="KW-0539">Nucleus</keyword>
<dbReference type="InterPro" id="IPR012934">
    <property type="entry name" value="Znf_AD"/>
</dbReference>
<evidence type="ECO:0000256" key="7">
    <source>
        <dbReference type="ARBA" id="ARBA00023015"/>
    </source>
</evidence>
<dbReference type="FunFam" id="3.30.160.60:FF:001485">
    <property type="entry name" value="Krueppel-related zinc finger protein"/>
    <property type="match status" value="1"/>
</dbReference>
<keyword evidence="4" id="KW-0677">Repeat</keyword>
<feature type="domain" description="C2H2-type" evidence="13">
    <location>
        <begin position="436"/>
        <end position="463"/>
    </location>
</feature>
<evidence type="ECO:0000313" key="15">
    <source>
        <dbReference type="EMBL" id="CAF4833997.1"/>
    </source>
</evidence>
<dbReference type="GO" id="GO:0005634">
    <property type="term" value="C:nucleus"/>
    <property type="evidence" value="ECO:0007669"/>
    <property type="project" value="UniProtKB-SubCell"/>
</dbReference>
<feature type="domain" description="C2H2-type" evidence="13">
    <location>
        <begin position="295"/>
        <end position="323"/>
    </location>
</feature>
<name>A0A821QYC5_9NEOP</name>
<dbReference type="InterPro" id="IPR036236">
    <property type="entry name" value="Znf_C2H2_sf"/>
</dbReference>
<feature type="domain" description="C2H2-type" evidence="13">
    <location>
        <begin position="408"/>
        <end position="435"/>
    </location>
</feature>
<dbReference type="PROSITE" id="PS51915">
    <property type="entry name" value="ZAD"/>
    <property type="match status" value="1"/>
</dbReference>
<keyword evidence="5 11" id="KW-0863">Zinc-finger</keyword>
<keyword evidence="7" id="KW-0805">Transcription regulation</keyword>
<accession>A0A821QYC5</accession>
<feature type="binding site" evidence="12">
    <location>
        <position position="17"/>
    </location>
    <ligand>
        <name>Zn(2+)</name>
        <dbReference type="ChEBI" id="CHEBI:29105"/>
    </ligand>
</feature>
<dbReference type="FunFam" id="3.30.160.60:FF:000295">
    <property type="entry name" value="zinc finger protein 19"/>
    <property type="match status" value="1"/>
</dbReference>
<dbReference type="SMART" id="SM00868">
    <property type="entry name" value="zf-AD"/>
    <property type="match status" value="1"/>
</dbReference>
<feature type="domain" description="C2H2-type" evidence="13">
    <location>
        <begin position="492"/>
        <end position="519"/>
    </location>
</feature>
<dbReference type="PANTHER" id="PTHR16515">
    <property type="entry name" value="PR DOMAIN ZINC FINGER PROTEIN"/>
    <property type="match status" value="1"/>
</dbReference>
<dbReference type="SUPFAM" id="SSF57667">
    <property type="entry name" value="beta-beta-alpha zinc fingers"/>
    <property type="match status" value="5"/>
</dbReference>
<evidence type="ECO:0000256" key="10">
    <source>
        <dbReference type="ARBA" id="ARBA00023242"/>
    </source>
</evidence>
<proteinExistence type="inferred from homology"/>
<dbReference type="PROSITE" id="PS50157">
    <property type="entry name" value="ZINC_FINGER_C2H2_2"/>
    <property type="match status" value="10"/>
</dbReference>
<evidence type="ECO:0000256" key="1">
    <source>
        <dbReference type="ARBA" id="ARBA00004123"/>
    </source>
</evidence>
<keyword evidence="3 12" id="KW-0479">Metal-binding</keyword>
<dbReference type="FunFam" id="3.30.160.60:FF:000151">
    <property type="entry name" value="Zinc finger and SCAN domain-containing 21"/>
    <property type="match status" value="1"/>
</dbReference>
<dbReference type="AlphaFoldDB" id="A0A821QYC5"/>
<keyword evidence="9" id="KW-0804">Transcription</keyword>
<feature type="domain" description="C2H2-type" evidence="13">
    <location>
        <begin position="265"/>
        <end position="287"/>
    </location>
</feature>
<dbReference type="SUPFAM" id="SSF57716">
    <property type="entry name" value="Glucocorticoid receptor-like (DNA-binding domain)"/>
    <property type="match status" value="1"/>
</dbReference>
<keyword evidence="16" id="KW-1185">Reference proteome</keyword>
<keyword evidence="6 12" id="KW-0862">Zinc</keyword>
<feature type="domain" description="C2H2-type" evidence="13">
    <location>
        <begin position="352"/>
        <end position="379"/>
    </location>
</feature>
<dbReference type="PANTHER" id="PTHR16515:SF49">
    <property type="entry name" value="GASTRULA ZINC FINGER PROTEIN XLCGF49.1-LIKE-RELATED"/>
    <property type="match status" value="1"/>
</dbReference>
<dbReference type="FunFam" id="3.30.160.60:FF:002343">
    <property type="entry name" value="Zinc finger protein 33A"/>
    <property type="match status" value="1"/>
</dbReference>
<dbReference type="Pfam" id="PF00096">
    <property type="entry name" value="zf-C2H2"/>
    <property type="match status" value="7"/>
</dbReference>
<evidence type="ECO:0000259" key="13">
    <source>
        <dbReference type="PROSITE" id="PS50157"/>
    </source>
</evidence>
<dbReference type="EMBL" id="CAJOBZ010000011">
    <property type="protein sequence ID" value="CAF4833997.1"/>
    <property type="molecule type" value="Genomic_DNA"/>
</dbReference>
<dbReference type="InterPro" id="IPR013087">
    <property type="entry name" value="Znf_C2H2_type"/>
</dbReference>
<dbReference type="GO" id="GO:0008270">
    <property type="term" value="F:zinc ion binding"/>
    <property type="evidence" value="ECO:0007669"/>
    <property type="project" value="UniProtKB-UniRule"/>
</dbReference>
<evidence type="ECO:0000256" key="11">
    <source>
        <dbReference type="PROSITE-ProRule" id="PRU00042"/>
    </source>
</evidence>
<feature type="binding site" evidence="12">
    <location>
        <position position="61"/>
    </location>
    <ligand>
        <name>Zn(2+)</name>
        <dbReference type="ChEBI" id="CHEBI:29105"/>
    </ligand>
</feature>
<keyword evidence="8" id="KW-0238">DNA-binding</keyword>
<evidence type="ECO:0000256" key="12">
    <source>
        <dbReference type="PROSITE-ProRule" id="PRU01263"/>
    </source>
</evidence>
<evidence type="ECO:0000256" key="9">
    <source>
        <dbReference type="ARBA" id="ARBA00023163"/>
    </source>
</evidence>
<protein>
    <recommendedName>
        <fullName evidence="17">Zinc finger protein</fullName>
    </recommendedName>
</protein>
<evidence type="ECO:0000256" key="6">
    <source>
        <dbReference type="ARBA" id="ARBA00022833"/>
    </source>
</evidence>
<dbReference type="Proteomes" id="UP000663880">
    <property type="component" value="Unassembled WGS sequence"/>
</dbReference>
<evidence type="ECO:0000256" key="2">
    <source>
        <dbReference type="ARBA" id="ARBA00006991"/>
    </source>
</evidence>
<dbReference type="GO" id="GO:0003690">
    <property type="term" value="F:double-stranded DNA binding"/>
    <property type="evidence" value="ECO:0007669"/>
    <property type="project" value="UniProtKB-ARBA"/>
</dbReference>
<dbReference type="FunFam" id="3.30.160.60:FF:000508">
    <property type="entry name" value="Myeloid zinc finger 1"/>
    <property type="match status" value="1"/>
</dbReference>
<dbReference type="GO" id="GO:0006355">
    <property type="term" value="P:regulation of DNA-templated transcription"/>
    <property type="evidence" value="ECO:0007669"/>
    <property type="project" value="UniProtKB-ARBA"/>
</dbReference>
<evidence type="ECO:0000256" key="5">
    <source>
        <dbReference type="ARBA" id="ARBA00022771"/>
    </source>
</evidence>
<dbReference type="FunFam" id="3.30.160.60:FF:001370">
    <property type="entry name" value="Zinc finger protein"/>
    <property type="match status" value="1"/>
</dbReference>
<comment type="subcellular location">
    <subcellularLocation>
        <location evidence="1">Nucleus</location>
    </subcellularLocation>
</comment>
<evidence type="ECO:0000256" key="4">
    <source>
        <dbReference type="ARBA" id="ARBA00022737"/>
    </source>
</evidence>
<feature type="binding site" evidence="12">
    <location>
        <position position="64"/>
    </location>
    <ligand>
        <name>Zn(2+)</name>
        <dbReference type="ChEBI" id="CHEBI:29105"/>
    </ligand>
</feature>
<feature type="domain" description="C2H2-type" evidence="13">
    <location>
        <begin position="380"/>
        <end position="407"/>
    </location>
</feature>